<organism evidence="2 3">
    <name type="scientific">Liparis tanakae</name>
    <name type="common">Tanaka's snailfish</name>
    <dbReference type="NCBI Taxonomy" id="230148"/>
    <lineage>
        <taxon>Eukaryota</taxon>
        <taxon>Metazoa</taxon>
        <taxon>Chordata</taxon>
        <taxon>Craniata</taxon>
        <taxon>Vertebrata</taxon>
        <taxon>Euteleostomi</taxon>
        <taxon>Actinopterygii</taxon>
        <taxon>Neopterygii</taxon>
        <taxon>Teleostei</taxon>
        <taxon>Neoteleostei</taxon>
        <taxon>Acanthomorphata</taxon>
        <taxon>Eupercaria</taxon>
        <taxon>Perciformes</taxon>
        <taxon>Cottioidei</taxon>
        <taxon>Cottales</taxon>
        <taxon>Liparidae</taxon>
        <taxon>Liparis</taxon>
    </lineage>
</organism>
<evidence type="ECO:0000313" key="3">
    <source>
        <dbReference type="Proteomes" id="UP000314294"/>
    </source>
</evidence>
<dbReference type="Proteomes" id="UP000314294">
    <property type="component" value="Unassembled WGS sequence"/>
</dbReference>
<evidence type="ECO:0000313" key="2">
    <source>
        <dbReference type="EMBL" id="TNN78475.1"/>
    </source>
</evidence>
<keyword evidence="3" id="KW-1185">Reference proteome</keyword>
<proteinExistence type="predicted"/>
<reference evidence="2 3" key="1">
    <citation type="submission" date="2019-03" db="EMBL/GenBank/DDBJ databases">
        <title>First draft genome of Liparis tanakae, snailfish: a comprehensive survey of snailfish specific genes.</title>
        <authorList>
            <person name="Kim W."/>
            <person name="Song I."/>
            <person name="Jeong J.-H."/>
            <person name="Kim D."/>
            <person name="Kim S."/>
            <person name="Ryu S."/>
            <person name="Song J.Y."/>
            <person name="Lee S.K."/>
        </authorList>
    </citation>
    <scope>NUCLEOTIDE SEQUENCE [LARGE SCALE GENOMIC DNA]</scope>
    <source>
        <tissue evidence="2">Muscle</tissue>
    </source>
</reference>
<name>A0A4Z2IKY5_9TELE</name>
<dbReference type="AlphaFoldDB" id="A0A4Z2IKY5"/>
<gene>
    <name evidence="2" type="ORF">EYF80_011258</name>
</gene>
<protein>
    <submittedName>
        <fullName evidence="2">Uncharacterized protein</fullName>
    </submittedName>
</protein>
<dbReference type="EMBL" id="SRLO01000073">
    <property type="protein sequence ID" value="TNN78475.1"/>
    <property type="molecule type" value="Genomic_DNA"/>
</dbReference>
<comment type="caution">
    <text evidence="2">The sequence shown here is derived from an EMBL/GenBank/DDBJ whole genome shotgun (WGS) entry which is preliminary data.</text>
</comment>
<accession>A0A4Z2IKY5</accession>
<evidence type="ECO:0000256" key="1">
    <source>
        <dbReference type="SAM" id="MobiDB-lite"/>
    </source>
</evidence>
<feature type="region of interest" description="Disordered" evidence="1">
    <location>
        <begin position="41"/>
        <end position="68"/>
    </location>
</feature>
<sequence length="68" mass="7657">MEDINSPGELGVVLRGFDSQQPQKVPTNLRGRLTLPSMCRSAAHTAHLRDNKSSGTRKDKRRENERDP</sequence>